<feature type="signal peptide" evidence="7">
    <location>
        <begin position="1"/>
        <end position="22"/>
    </location>
</feature>
<evidence type="ECO:0000256" key="5">
    <source>
        <dbReference type="ARBA" id="ARBA00023157"/>
    </source>
</evidence>
<feature type="domain" description="TGF-beta family profile" evidence="8">
    <location>
        <begin position="245"/>
        <end position="358"/>
    </location>
</feature>
<dbReference type="GO" id="GO:0005125">
    <property type="term" value="F:cytokine activity"/>
    <property type="evidence" value="ECO:0007669"/>
    <property type="project" value="TreeGrafter"/>
</dbReference>
<dbReference type="PROSITE" id="PS00250">
    <property type="entry name" value="TGF_BETA_1"/>
    <property type="match status" value="1"/>
</dbReference>
<dbReference type="InterPro" id="IPR029034">
    <property type="entry name" value="Cystine-knot_cytokine"/>
</dbReference>
<accession>A0A670KHE2</accession>
<evidence type="ECO:0000313" key="10">
    <source>
        <dbReference type="Proteomes" id="UP000472272"/>
    </source>
</evidence>
<dbReference type="GO" id="GO:0005615">
    <property type="term" value="C:extracellular space"/>
    <property type="evidence" value="ECO:0007669"/>
    <property type="project" value="TreeGrafter"/>
</dbReference>
<sequence>MPGASRLATSLWVLFLQSLLSGVVDLRPHGPQDTHPQLEAVKQSILDRLGMEKPPSVRGALGQGELQEAHLVYREMLAQLRANQTLPLAAKTVHTLRAKVKLLGHGLAAGPGVTSDPLRPLYGLEVSRTAALSRDLHVFRAELSLSKKFSHVPSISQLNLTMLARVNIYRLTGGDGETSTLLASQVVSRTTPVLSLGDAVGQWLAGPDPRLHLGLEFPTDEAGSVLEGTEWLPLEVETQERRQVRKRRQLDEECGKGDTKCCLRSLKVSFADIGWSDWVLAPSSYSMRFCEGSCPHNYKPASMHAQIKARLHSLSGETPAPCCVPAAYEPMVLMHYASDGKVVTQLFDDMIVTRCHCA</sequence>
<keyword evidence="3" id="KW-0964">Secreted</keyword>
<feature type="chain" id="PRO_5025328197" evidence="7">
    <location>
        <begin position="23"/>
        <end position="358"/>
    </location>
</feature>
<reference evidence="9" key="3">
    <citation type="submission" date="2025-09" db="UniProtKB">
        <authorList>
            <consortium name="Ensembl"/>
        </authorList>
    </citation>
    <scope>IDENTIFICATION</scope>
</reference>
<comment type="subcellular location">
    <subcellularLocation>
        <location evidence="1">Secreted</location>
    </subcellularLocation>
</comment>
<dbReference type="OMA" id="AIGWSDW"/>
<keyword evidence="10" id="KW-1185">Reference proteome</keyword>
<dbReference type="InterPro" id="IPR001839">
    <property type="entry name" value="TGF-b_C"/>
</dbReference>
<dbReference type="Gene3D" id="2.10.90.10">
    <property type="entry name" value="Cystine-knot cytokines"/>
    <property type="match status" value="1"/>
</dbReference>
<evidence type="ECO:0000256" key="7">
    <source>
        <dbReference type="SAM" id="SignalP"/>
    </source>
</evidence>
<protein>
    <submittedName>
        <fullName evidence="9">Growth differentiation factor 15</fullName>
    </submittedName>
</protein>
<evidence type="ECO:0000256" key="3">
    <source>
        <dbReference type="ARBA" id="ARBA00022525"/>
    </source>
</evidence>
<keyword evidence="5" id="KW-1015">Disulfide bond</keyword>
<dbReference type="GO" id="GO:0008083">
    <property type="term" value="F:growth factor activity"/>
    <property type="evidence" value="ECO:0007669"/>
    <property type="project" value="UniProtKB-KW"/>
</dbReference>
<dbReference type="InterPro" id="IPR015615">
    <property type="entry name" value="TGF-beta-rel"/>
</dbReference>
<keyword evidence="7" id="KW-0732">Signal</keyword>
<keyword evidence="4 6" id="KW-0339">Growth factor</keyword>
<dbReference type="Proteomes" id="UP000472272">
    <property type="component" value="Chromosome 18"/>
</dbReference>
<dbReference type="SMART" id="SM00204">
    <property type="entry name" value="TGFB"/>
    <property type="match status" value="1"/>
</dbReference>
<name>A0A670KHE2_PODMU</name>
<dbReference type="GeneID" id="114588456"/>
<dbReference type="GeneTree" id="ENSGT00940000161872"/>
<dbReference type="RefSeq" id="XP_028569602.1">
    <property type="nucleotide sequence ID" value="XM_028713769.1"/>
</dbReference>
<reference evidence="9" key="2">
    <citation type="submission" date="2025-08" db="UniProtKB">
        <authorList>
            <consortium name="Ensembl"/>
        </authorList>
    </citation>
    <scope>IDENTIFICATION</scope>
</reference>
<dbReference type="AlphaFoldDB" id="A0A670KHE2"/>
<organism evidence="9 10">
    <name type="scientific">Podarcis muralis</name>
    <name type="common">Wall lizard</name>
    <name type="synonym">Lacerta muralis</name>
    <dbReference type="NCBI Taxonomy" id="64176"/>
    <lineage>
        <taxon>Eukaryota</taxon>
        <taxon>Metazoa</taxon>
        <taxon>Chordata</taxon>
        <taxon>Craniata</taxon>
        <taxon>Vertebrata</taxon>
        <taxon>Euteleostomi</taxon>
        <taxon>Lepidosauria</taxon>
        <taxon>Squamata</taxon>
        <taxon>Bifurcata</taxon>
        <taxon>Unidentata</taxon>
        <taxon>Episquamata</taxon>
        <taxon>Laterata</taxon>
        <taxon>Lacertibaenia</taxon>
        <taxon>Lacertidae</taxon>
        <taxon>Podarcis</taxon>
    </lineage>
</organism>
<comment type="similarity">
    <text evidence="2 6">Belongs to the TGF-beta family.</text>
</comment>
<reference evidence="9 10" key="1">
    <citation type="journal article" date="2019" name="Proc. Natl. Acad. Sci. U.S.A.">
        <title>Regulatory changes in pterin and carotenoid genes underlie balanced color polymorphisms in the wall lizard.</title>
        <authorList>
            <person name="Andrade P."/>
            <person name="Pinho C."/>
            <person name="Perez I de Lanuza G."/>
            <person name="Afonso S."/>
            <person name="Brejcha J."/>
            <person name="Rubin C.J."/>
            <person name="Wallerman O."/>
            <person name="Pereira P."/>
            <person name="Sabatino S.J."/>
            <person name="Bellati A."/>
            <person name="Pellitteri-Rosa D."/>
            <person name="Bosakova Z."/>
            <person name="Bunikis I."/>
            <person name="Carretero M.A."/>
            <person name="Feiner N."/>
            <person name="Marsik P."/>
            <person name="Pauperio F."/>
            <person name="Salvi D."/>
            <person name="Soler L."/>
            <person name="While G.M."/>
            <person name="Uller T."/>
            <person name="Font E."/>
            <person name="Andersson L."/>
            <person name="Carneiro M."/>
        </authorList>
    </citation>
    <scope>NUCLEOTIDE SEQUENCE</scope>
</reference>
<dbReference type="PANTHER" id="PTHR11848:SF78">
    <property type="entry name" value="GROWTH_DIFFERENTIATION FACTOR 15"/>
    <property type="match status" value="1"/>
</dbReference>
<evidence type="ECO:0000256" key="6">
    <source>
        <dbReference type="RuleBase" id="RU000354"/>
    </source>
</evidence>
<evidence type="ECO:0000256" key="4">
    <source>
        <dbReference type="ARBA" id="ARBA00023030"/>
    </source>
</evidence>
<dbReference type="Ensembl" id="ENSPMRT00000037181.1">
    <property type="protein sequence ID" value="ENSPMRP00000035064.1"/>
    <property type="gene ID" value="ENSPMRG00000022696.1"/>
</dbReference>
<evidence type="ECO:0000256" key="1">
    <source>
        <dbReference type="ARBA" id="ARBA00004613"/>
    </source>
</evidence>
<dbReference type="Pfam" id="PF00019">
    <property type="entry name" value="TGF_beta"/>
    <property type="match status" value="1"/>
</dbReference>
<dbReference type="PANTHER" id="PTHR11848">
    <property type="entry name" value="TGF-BETA FAMILY"/>
    <property type="match status" value="1"/>
</dbReference>
<proteinExistence type="inferred from homology"/>
<evidence type="ECO:0000313" key="9">
    <source>
        <dbReference type="Ensembl" id="ENSPMRP00000035064.1"/>
    </source>
</evidence>
<dbReference type="CDD" id="cd19376">
    <property type="entry name" value="TGF_beta_GDF15"/>
    <property type="match status" value="1"/>
</dbReference>
<evidence type="ECO:0000259" key="8">
    <source>
        <dbReference type="PROSITE" id="PS51362"/>
    </source>
</evidence>
<dbReference type="OrthoDB" id="10030979at2759"/>
<dbReference type="KEGG" id="pmua:114588456"/>
<dbReference type="InterPro" id="IPR017948">
    <property type="entry name" value="TGFb_CS"/>
</dbReference>
<dbReference type="PROSITE" id="PS51362">
    <property type="entry name" value="TGF_BETA_2"/>
    <property type="match status" value="1"/>
</dbReference>
<dbReference type="CTD" id="9518"/>
<dbReference type="Gene3D" id="2.60.120.970">
    <property type="match status" value="1"/>
</dbReference>
<dbReference type="SUPFAM" id="SSF57501">
    <property type="entry name" value="Cystine-knot cytokines"/>
    <property type="match status" value="1"/>
</dbReference>
<evidence type="ECO:0000256" key="2">
    <source>
        <dbReference type="ARBA" id="ARBA00006656"/>
    </source>
</evidence>
<gene>
    <name evidence="9" type="primary">GDF15</name>
</gene>